<reference evidence="2" key="1">
    <citation type="journal article" date="2012" name="Nature">
        <title>A physical, genetic and functional sequence assembly of the barley genome.</title>
        <authorList>
            <consortium name="The International Barley Genome Sequencing Consortium"/>
            <person name="Mayer K.F."/>
            <person name="Waugh R."/>
            <person name="Brown J.W."/>
            <person name="Schulman A."/>
            <person name="Langridge P."/>
            <person name="Platzer M."/>
            <person name="Fincher G.B."/>
            <person name="Muehlbauer G.J."/>
            <person name="Sato K."/>
            <person name="Close T.J."/>
            <person name="Wise R.P."/>
            <person name="Stein N."/>
        </authorList>
    </citation>
    <scope>NUCLEOTIDE SEQUENCE [LARGE SCALE GENOMIC DNA]</scope>
    <source>
        <strain evidence="2">cv. Morex</strain>
    </source>
</reference>
<dbReference type="InterPro" id="IPR000771">
    <property type="entry name" value="FBA_II"/>
</dbReference>
<dbReference type="Gramene" id="HORVU.MOREX.r3.1HG0082540.1">
    <property type="protein sequence ID" value="HORVU.MOREX.r3.1HG0082540.1.CDS1"/>
    <property type="gene ID" value="HORVU.MOREX.r3.1HG0082540"/>
</dbReference>
<organism evidence="1 2">
    <name type="scientific">Hordeum vulgare subsp. vulgare</name>
    <name type="common">Domesticated barley</name>
    <dbReference type="NCBI Taxonomy" id="112509"/>
    <lineage>
        <taxon>Eukaryota</taxon>
        <taxon>Viridiplantae</taxon>
        <taxon>Streptophyta</taxon>
        <taxon>Embryophyta</taxon>
        <taxon>Tracheophyta</taxon>
        <taxon>Spermatophyta</taxon>
        <taxon>Magnoliopsida</taxon>
        <taxon>Liliopsida</taxon>
        <taxon>Poales</taxon>
        <taxon>Poaceae</taxon>
        <taxon>BOP clade</taxon>
        <taxon>Pooideae</taxon>
        <taxon>Triticodae</taxon>
        <taxon>Triticeae</taxon>
        <taxon>Hordeinae</taxon>
        <taxon>Hordeum</taxon>
    </lineage>
</organism>
<dbReference type="Gramene" id="HORVU.MOREX.r2.1HG0067700.1">
    <property type="protein sequence ID" value="HORVU.MOREX.r2.1HG0067700.1.CDS.1"/>
    <property type="gene ID" value="HORVU.MOREX.r2.1HG0067700"/>
</dbReference>
<evidence type="ECO:0000313" key="1">
    <source>
        <dbReference type="EnsemblPlants" id="HORVU.MOREX.r3.1HG0082540.1.CDS1"/>
    </source>
</evidence>
<keyword evidence="2" id="KW-1185">Reference proteome</keyword>
<name>A0A8I6WLD9_HORVV</name>
<dbReference type="GO" id="GO:0016832">
    <property type="term" value="F:aldehyde-lyase activity"/>
    <property type="evidence" value="ECO:0007669"/>
    <property type="project" value="InterPro"/>
</dbReference>
<dbReference type="GO" id="GO:0008270">
    <property type="term" value="F:zinc ion binding"/>
    <property type="evidence" value="ECO:0007669"/>
    <property type="project" value="InterPro"/>
</dbReference>
<accession>A0A8I6WLD9</accession>
<dbReference type="AlphaFoldDB" id="A0A8I6WLD9"/>
<dbReference type="GO" id="GO:0005975">
    <property type="term" value="P:carbohydrate metabolic process"/>
    <property type="evidence" value="ECO:0007669"/>
    <property type="project" value="InterPro"/>
</dbReference>
<proteinExistence type="predicted"/>
<evidence type="ECO:0000313" key="2">
    <source>
        <dbReference type="Proteomes" id="UP000011116"/>
    </source>
</evidence>
<protein>
    <submittedName>
        <fullName evidence="1">Uncharacterized protein</fullName>
    </submittedName>
</protein>
<reference evidence="1" key="2">
    <citation type="submission" date="2020-10" db="EMBL/GenBank/DDBJ databases">
        <authorList>
            <person name="Scholz U."/>
            <person name="Mascher M."/>
            <person name="Fiebig A."/>
        </authorList>
    </citation>
    <scope>NUCLEOTIDE SEQUENCE [LARGE SCALE GENOMIC DNA]</scope>
    <source>
        <strain evidence="1">cv. Morex</strain>
    </source>
</reference>
<dbReference type="EnsemblPlants" id="HORVU.MOREX.r3.1HG0082540.1">
    <property type="protein sequence ID" value="HORVU.MOREX.r3.1HG0082540.1.CDS1"/>
    <property type="gene ID" value="HORVU.MOREX.r3.1HG0082540"/>
</dbReference>
<reference evidence="1" key="3">
    <citation type="submission" date="2022-01" db="UniProtKB">
        <authorList>
            <consortium name="EnsemblPlants"/>
        </authorList>
    </citation>
    <scope>IDENTIFICATION</scope>
    <source>
        <strain evidence="1">subsp. vulgare</strain>
    </source>
</reference>
<sequence length="531" mass="57807">MFSFPISCDMIRQNCNTEDNLSCKEALKISKKLSKRRPGRPAFVQRLECLVLGRHGSLPQRRPALGLHHPPHLGLHLRRRHHLLIIPDHLHAGAHLLHHENLVLPLLRVQRPADERQPRHDRLQRRVPPAVRHEGARRTVPQHVRLRHPRLDDEAAAAGALQEPLRQQRGEVRLHGRVRQQVRPAVRARALHHPQEPLPGPLQPDGDLLQLLHGEGAHAPEAEEHDALLRLRVQPRQALVLLLSAAGGRDHRPDAVDGRHGAVGDARAVPDRAQRRGLQPLERVDDDAPGLRHPLERVQEALVHLVVAVERELGEVGGLEGAVPREGERRVADLAEAGVADLGLHAREVEVDSEAAGAAGVEDVGRHAELGGDVDGVRAEAQHVEHEGAHRGQHRAEVVAERRVHAAQEDEGVGRLCGGVRRGRASGVDVGRRGQHVEADGRVGRRGARDGGRGVRGLARRAVDDDGGGEAAAQEELGQLHHGHQVAHAEAGVENHRVSHGRTHAGHAPCGPRTCAPRVSICACHGSATTP</sequence>
<dbReference type="PROSITE" id="PS00806">
    <property type="entry name" value="ALDOLASE_CLASS_II_2"/>
    <property type="match status" value="1"/>
</dbReference>
<dbReference type="Proteomes" id="UP000011116">
    <property type="component" value="Chromosome 1H"/>
</dbReference>